<sequence>MSVRAASDRDGGAVLRTSTDPDGLPAVYQPERVYRELQLSVERCAARVDAVRGRLPGDKWLFGGVSHGRGVPAEAEGAVVPEDCWAVLEIDAPADPGADLLLLGLGTPWQRTAVGRCRSEECQPVQAQLLEQLAVHPELVPR</sequence>
<feature type="compositionally biased region" description="Basic and acidic residues" evidence="1">
    <location>
        <begin position="1"/>
        <end position="11"/>
    </location>
</feature>
<protein>
    <submittedName>
        <fullName evidence="2">(northern house mosquito) hypothetical protein</fullName>
    </submittedName>
</protein>
<feature type="region of interest" description="Disordered" evidence="1">
    <location>
        <begin position="1"/>
        <end position="23"/>
    </location>
</feature>
<name>A0A8D8HMG2_CULPI</name>
<dbReference type="EMBL" id="HBUE01323645">
    <property type="protein sequence ID" value="CAG6589569.1"/>
    <property type="molecule type" value="Transcribed_RNA"/>
</dbReference>
<proteinExistence type="predicted"/>
<accession>A0A8D8HMG2</accession>
<organism evidence="2">
    <name type="scientific">Culex pipiens</name>
    <name type="common">House mosquito</name>
    <dbReference type="NCBI Taxonomy" id="7175"/>
    <lineage>
        <taxon>Eukaryota</taxon>
        <taxon>Metazoa</taxon>
        <taxon>Ecdysozoa</taxon>
        <taxon>Arthropoda</taxon>
        <taxon>Hexapoda</taxon>
        <taxon>Insecta</taxon>
        <taxon>Pterygota</taxon>
        <taxon>Neoptera</taxon>
        <taxon>Endopterygota</taxon>
        <taxon>Diptera</taxon>
        <taxon>Nematocera</taxon>
        <taxon>Culicoidea</taxon>
        <taxon>Culicidae</taxon>
        <taxon>Culicinae</taxon>
        <taxon>Culicini</taxon>
        <taxon>Culex</taxon>
        <taxon>Culex</taxon>
    </lineage>
</organism>
<evidence type="ECO:0000313" key="2">
    <source>
        <dbReference type="EMBL" id="CAG6537559.1"/>
    </source>
</evidence>
<evidence type="ECO:0000256" key="1">
    <source>
        <dbReference type="SAM" id="MobiDB-lite"/>
    </source>
</evidence>
<dbReference type="EMBL" id="HBUE01217093">
    <property type="protein sequence ID" value="CAG6537559.1"/>
    <property type="molecule type" value="Transcribed_RNA"/>
</dbReference>
<reference evidence="2" key="1">
    <citation type="submission" date="2021-05" db="EMBL/GenBank/DDBJ databases">
        <authorList>
            <person name="Alioto T."/>
            <person name="Alioto T."/>
            <person name="Gomez Garrido J."/>
        </authorList>
    </citation>
    <scope>NUCLEOTIDE SEQUENCE</scope>
</reference>
<dbReference type="AlphaFoldDB" id="A0A8D8HMG2"/>